<dbReference type="GO" id="GO:0016020">
    <property type="term" value="C:membrane"/>
    <property type="evidence" value="ECO:0007669"/>
    <property type="project" value="UniProtKB-SubCell"/>
</dbReference>
<accession>S8CID5</accession>
<dbReference type="GO" id="GO:0046872">
    <property type="term" value="F:metal ion binding"/>
    <property type="evidence" value="ECO:0007669"/>
    <property type="project" value="UniProtKB-KW"/>
</dbReference>
<evidence type="ECO:0000259" key="3">
    <source>
        <dbReference type="PROSITE" id="PS50846"/>
    </source>
</evidence>
<keyword evidence="2" id="KW-0479">Metal-binding</keyword>
<dbReference type="Proteomes" id="UP000015453">
    <property type="component" value="Unassembled WGS sequence"/>
</dbReference>
<evidence type="ECO:0000256" key="1">
    <source>
        <dbReference type="ARBA" id="ARBA00004170"/>
    </source>
</evidence>
<comment type="subcellular location">
    <subcellularLocation>
        <location evidence="1">Membrane</location>
        <topology evidence="1">Peripheral membrane protein</topology>
    </subcellularLocation>
</comment>
<name>S8CID5_9LAMI</name>
<dbReference type="EMBL" id="AUSU01004841">
    <property type="protein sequence ID" value="EPS64411.1"/>
    <property type="molecule type" value="Genomic_DNA"/>
</dbReference>
<dbReference type="GO" id="GO:0009626">
    <property type="term" value="P:plant-type hypersensitive response"/>
    <property type="evidence" value="ECO:0007669"/>
    <property type="project" value="UniProtKB-KW"/>
</dbReference>
<protein>
    <recommendedName>
        <fullName evidence="3">HMA domain-containing protein</fullName>
    </recommendedName>
</protein>
<reference evidence="4 5" key="1">
    <citation type="journal article" date="2013" name="BMC Genomics">
        <title>The miniature genome of a carnivorous plant Genlisea aurea contains a low number of genes and short non-coding sequences.</title>
        <authorList>
            <person name="Leushkin E.V."/>
            <person name="Sutormin R.A."/>
            <person name="Nabieva E.R."/>
            <person name="Penin A.A."/>
            <person name="Kondrashov A.S."/>
            <person name="Logacheva M.D."/>
        </authorList>
    </citation>
    <scope>NUCLEOTIDE SEQUENCE [LARGE SCALE GENOMIC DNA]</scope>
</reference>
<evidence type="ECO:0000313" key="5">
    <source>
        <dbReference type="Proteomes" id="UP000015453"/>
    </source>
</evidence>
<sequence length="112" mass="13091">IVEMWVEMDCPACQAKVLKTLSRITGVHDVQIDGETRKVSVIGWADQEKLLKTVRRKTGKKAELWPYPYPYPSDYYYHYGYEYWRQPTEMSAASRQLTTMFSDENPTACIVM</sequence>
<feature type="domain" description="HMA" evidence="3">
    <location>
        <begin position="1"/>
        <end position="63"/>
    </location>
</feature>
<dbReference type="InterPro" id="IPR006121">
    <property type="entry name" value="HMA_dom"/>
</dbReference>
<feature type="non-terminal residue" evidence="4">
    <location>
        <position position="1"/>
    </location>
</feature>
<dbReference type="PANTHER" id="PTHR22814:SF312">
    <property type="entry name" value="HEAVY METAL-ASSOCIATED ISOPRENYLATED PLANT PROTEIN 29"/>
    <property type="match status" value="1"/>
</dbReference>
<dbReference type="PROSITE" id="PS50846">
    <property type="entry name" value="HMA_2"/>
    <property type="match status" value="1"/>
</dbReference>
<organism evidence="4 5">
    <name type="scientific">Genlisea aurea</name>
    <dbReference type="NCBI Taxonomy" id="192259"/>
    <lineage>
        <taxon>Eukaryota</taxon>
        <taxon>Viridiplantae</taxon>
        <taxon>Streptophyta</taxon>
        <taxon>Embryophyta</taxon>
        <taxon>Tracheophyta</taxon>
        <taxon>Spermatophyta</taxon>
        <taxon>Magnoliopsida</taxon>
        <taxon>eudicotyledons</taxon>
        <taxon>Gunneridae</taxon>
        <taxon>Pentapetalae</taxon>
        <taxon>asterids</taxon>
        <taxon>lamiids</taxon>
        <taxon>Lamiales</taxon>
        <taxon>Lentibulariaceae</taxon>
        <taxon>Genlisea</taxon>
    </lineage>
</organism>
<dbReference type="SUPFAM" id="SSF55008">
    <property type="entry name" value="HMA, heavy metal-associated domain"/>
    <property type="match status" value="1"/>
</dbReference>
<evidence type="ECO:0000313" key="4">
    <source>
        <dbReference type="EMBL" id="EPS64411.1"/>
    </source>
</evidence>
<evidence type="ECO:0000256" key="2">
    <source>
        <dbReference type="ARBA" id="ARBA00022723"/>
    </source>
</evidence>
<dbReference type="AlphaFoldDB" id="S8CID5"/>
<dbReference type="Gene3D" id="3.30.70.100">
    <property type="match status" value="1"/>
</dbReference>
<dbReference type="InterPro" id="IPR036163">
    <property type="entry name" value="HMA_dom_sf"/>
</dbReference>
<dbReference type="Pfam" id="PF00403">
    <property type="entry name" value="HMA"/>
    <property type="match status" value="1"/>
</dbReference>
<proteinExistence type="predicted"/>
<dbReference type="OrthoDB" id="689350at2759"/>
<gene>
    <name evidence="4" type="ORF">M569_10370</name>
</gene>
<keyword evidence="5" id="KW-1185">Reference proteome</keyword>
<comment type="caution">
    <text evidence="4">The sequence shown here is derived from an EMBL/GenBank/DDBJ whole genome shotgun (WGS) entry which is preliminary data.</text>
</comment>
<dbReference type="CDD" id="cd00371">
    <property type="entry name" value="HMA"/>
    <property type="match status" value="1"/>
</dbReference>
<dbReference type="PANTHER" id="PTHR22814">
    <property type="entry name" value="COPPER TRANSPORT PROTEIN ATOX1-RELATED"/>
    <property type="match status" value="1"/>
</dbReference>